<dbReference type="RefSeq" id="WP_271122060.1">
    <property type="nucleotide sequence ID" value="NZ_JALHAN010000059.1"/>
</dbReference>
<evidence type="ECO:0000256" key="1">
    <source>
        <dbReference type="ARBA" id="ARBA00004651"/>
    </source>
</evidence>
<dbReference type="Pfam" id="PF03772">
    <property type="entry name" value="Competence"/>
    <property type="match status" value="1"/>
</dbReference>
<dbReference type="PANTHER" id="PTHR30619">
    <property type="entry name" value="DNA INTERNALIZATION/COMPETENCE PROTEIN COMEC/REC2"/>
    <property type="match status" value="1"/>
</dbReference>
<feature type="transmembrane region" description="Helical" evidence="6">
    <location>
        <begin position="256"/>
        <end position="275"/>
    </location>
</feature>
<feature type="transmembrane region" description="Helical" evidence="6">
    <location>
        <begin position="454"/>
        <end position="472"/>
    </location>
</feature>
<dbReference type="CDD" id="cd07731">
    <property type="entry name" value="ComA-like_MBL-fold"/>
    <property type="match status" value="1"/>
</dbReference>
<keyword evidence="5 6" id="KW-0472">Membrane</keyword>
<evidence type="ECO:0000256" key="3">
    <source>
        <dbReference type="ARBA" id="ARBA00022692"/>
    </source>
</evidence>
<dbReference type="SMART" id="SM00849">
    <property type="entry name" value="Lactamase_B"/>
    <property type="match status" value="1"/>
</dbReference>
<dbReference type="Pfam" id="PF13567">
    <property type="entry name" value="DUF4131"/>
    <property type="match status" value="1"/>
</dbReference>
<keyword evidence="2" id="KW-1003">Cell membrane</keyword>
<comment type="caution">
    <text evidence="8">The sequence shown here is derived from an EMBL/GenBank/DDBJ whole genome shotgun (WGS) entry which is preliminary data.</text>
</comment>
<dbReference type="InterPro" id="IPR004477">
    <property type="entry name" value="ComEC_N"/>
</dbReference>
<keyword evidence="4 6" id="KW-1133">Transmembrane helix</keyword>
<dbReference type="NCBIfam" id="TIGR00361">
    <property type="entry name" value="ComEC_Rec2"/>
    <property type="match status" value="1"/>
</dbReference>
<reference evidence="8" key="1">
    <citation type="submission" date="2022-03" db="EMBL/GenBank/DDBJ databases">
        <title>Proposal of a novel genus Dryocolo and two novel species.</title>
        <authorList>
            <person name="Maddock D.W."/>
            <person name="Brady C.L."/>
            <person name="Denman S."/>
            <person name="Arnold D."/>
        </authorList>
    </citation>
    <scope>NUCLEOTIDE SEQUENCE</scope>
    <source>
        <strain evidence="8">H6W4</strain>
    </source>
</reference>
<dbReference type="InterPro" id="IPR035681">
    <property type="entry name" value="ComA-like_MBL"/>
</dbReference>
<feature type="transmembrane region" description="Helical" evidence="6">
    <location>
        <begin position="305"/>
        <end position="321"/>
    </location>
</feature>
<dbReference type="InterPro" id="IPR001279">
    <property type="entry name" value="Metallo-B-lactamas"/>
</dbReference>
<evidence type="ECO:0000313" key="9">
    <source>
        <dbReference type="Proteomes" id="UP001150641"/>
    </source>
</evidence>
<dbReference type="NCBIfam" id="NF008580">
    <property type="entry name" value="PRK11539.1"/>
    <property type="match status" value="1"/>
</dbReference>
<feature type="transmembrane region" description="Helical" evidence="6">
    <location>
        <begin position="395"/>
        <end position="418"/>
    </location>
</feature>
<dbReference type="InterPro" id="IPR025405">
    <property type="entry name" value="DUF4131"/>
</dbReference>
<evidence type="ECO:0000259" key="7">
    <source>
        <dbReference type="SMART" id="SM00849"/>
    </source>
</evidence>
<evidence type="ECO:0000256" key="5">
    <source>
        <dbReference type="ARBA" id="ARBA00023136"/>
    </source>
</evidence>
<feature type="transmembrane region" description="Helical" evidence="6">
    <location>
        <begin position="365"/>
        <end position="383"/>
    </location>
</feature>
<dbReference type="GO" id="GO:0030420">
    <property type="term" value="P:establishment of competence for transformation"/>
    <property type="evidence" value="ECO:0007669"/>
    <property type="project" value="InterPro"/>
</dbReference>
<dbReference type="Proteomes" id="UP001150641">
    <property type="component" value="Unassembled WGS sequence"/>
</dbReference>
<dbReference type="InterPro" id="IPR036866">
    <property type="entry name" value="RibonucZ/Hydroxyglut_hydro"/>
</dbReference>
<evidence type="ECO:0000256" key="2">
    <source>
        <dbReference type="ARBA" id="ARBA00022475"/>
    </source>
</evidence>
<dbReference type="GO" id="GO:0005886">
    <property type="term" value="C:plasma membrane"/>
    <property type="evidence" value="ECO:0007669"/>
    <property type="project" value="UniProtKB-SubCell"/>
</dbReference>
<organism evidence="8 9">
    <name type="scientific">Dryocola boscaweniae</name>
    <dbReference type="NCBI Taxonomy" id="2925397"/>
    <lineage>
        <taxon>Bacteria</taxon>
        <taxon>Pseudomonadati</taxon>
        <taxon>Pseudomonadota</taxon>
        <taxon>Gammaproteobacteria</taxon>
        <taxon>Enterobacterales</taxon>
        <taxon>Enterobacteriaceae</taxon>
        <taxon>Dryocola</taxon>
    </lineage>
</organism>
<dbReference type="SUPFAM" id="SSF56281">
    <property type="entry name" value="Metallo-hydrolase/oxidoreductase"/>
    <property type="match status" value="1"/>
</dbReference>
<evidence type="ECO:0000256" key="4">
    <source>
        <dbReference type="ARBA" id="ARBA00022989"/>
    </source>
</evidence>
<feature type="transmembrane region" description="Helical" evidence="6">
    <location>
        <begin position="223"/>
        <end position="244"/>
    </location>
</feature>
<dbReference type="InterPro" id="IPR052159">
    <property type="entry name" value="Competence_DNA_uptake"/>
</dbReference>
<dbReference type="Pfam" id="PF00753">
    <property type="entry name" value="Lactamase_B"/>
    <property type="match status" value="1"/>
</dbReference>
<dbReference type="NCBIfam" id="TIGR00360">
    <property type="entry name" value="ComEC_N-term"/>
    <property type="match status" value="1"/>
</dbReference>
<name>A0A9X2W4W7_9ENTR</name>
<dbReference type="InterPro" id="IPR004797">
    <property type="entry name" value="Competence_ComEC/Rec2"/>
</dbReference>
<dbReference type="EMBL" id="JALHAP010000072">
    <property type="protein sequence ID" value="MCT4701115.1"/>
    <property type="molecule type" value="Genomic_DNA"/>
</dbReference>
<feature type="transmembrane region" description="Helical" evidence="6">
    <location>
        <begin position="424"/>
        <end position="442"/>
    </location>
</feature>
<feature type="transmembrane region" description="Helical" evidence="6">
    <location>
        <begin position="27"/>
        <end position="45"/>
    </location>
</feature>
<feature type="transmembrane region" description="Helical" evidence="6">
    <location>
        <begin position="328"/>
        <end position="345"/>
    </location>
</feature>
<evidence type="ECO:0000313" key="8">
    <source>
        <dbReference type="EMBL" id="MCT4701115.1"/>
    </source>
</evidence>
<dbReference type="PANTHER" id="PTHR30619:SF1">
    <property type="entry name" value="RECOMBINATION PROTEIN 2"/>
    <property type="match status" value="1"/>
</dbReference>
<protein>
    <submittedName>
        <fullName evidence="8">ComEC family protein</fullName>
    </submittedName>
</protein>
<keyword evidence="9" id="KW-1185">Reference proteome</keyword>
<gene>
    <name evidence="8" type="ORF">MUA00_04750</name>
</gene>
<proteinExistence type="predicted"/>
<dbReference type="Gene3D" id="3.60.15.10">
    <property type="entry name" value="Ribonuclease Z/Hydroxyacylglutathione hydrolase-like"/>
    <property type="match status" value="1"/>
</dbReference>
<sequence length="755" mass="84918">MVSLPGFCISVIAGILPLLWLSDIPEIPSILLILAAGLCLAVFRFRALRYAAITVICCCWGLFAAKESLMPFERWIQKPVTAQVVITRTDGAQNHELEIIQRGKQYLFPPTGVVLRGVYLPQPVCAGQKWLMTLRLQPVHGQLNEGGFDSQRYALAQHLPLRGRVVEAKILSEQCSLRGGWLNAVTNATQSLTWQGIILALGFGERTVMSAEVKNILRQTGTAHLMAISGLHISLAAGVGWLFARALQFFLPAHRIHYRMPLLASLFTAGVCTWLAGCNPPAARTFLGLIIWLSLRLSGRQWSNWEVWVCCIAGILLYDPLTVLSDSFWLSVLAVAAIIFWYQWVPLPRRVMNWRWFYRHLAGLVYLQAGITLLLLPLQVFIFHGLSLNALLANLLAVPFVSFIVTPLLFAGLVLTGIPWLGEYLWRLVDALLEALFIFLKYLPGGWQELDDRFQAIGFIGWLGIGIYRLSLWRTSPASIGALTVVLIVFSLRTPERKEWKITMLDVGHGLAVVIARHGKVLLYDTGNAWPGGDAAQRIIIPWLRWHNLTPEAVIISHEHLDHRGGLSSLQQAWPGITVRSPLRWANHLPCFRGQKWQWQGLNFTAYWPPAEQRAQGNNGSCVVMVSDGHFRLLLTGDMEAPAELSMLKRQWGALEADIVQVPHHGSRTSSSAPLLRAISGKAALASVSRYNAWRLPSAKVIERYKKQGYTWYDTAHSGQITIRVKSDKWQINGFREQIMPRWYHQWFGVTKDNR</sequence>
<evidence type="ECO:0000256" key="6">
    <source>
        <dbReference type="SAM" id="Phobius"/>
    </source>
</evidence>
<comment type="subcellular location">
    <subcellularLocation>
        <location evidence="1">Cell membrane</location>
        <topology evidence="1">Multi-pass membrane protein</topology>
    </subcellularLocation>
</comment>
<dbReference type="AlphaFoldDB" id="A0A9X2W4W7"/>
<feature type="domain" description="Metallo-beta-lactamase" evidence="7">
    <location>
        <begin position="509"/>
        <end position="690"/>
    </location>
</feature>
<keyword evidence="3 6" id="KW-0812">Transmembrane</keyword>
<feature type="transmembrane region" description="Helical" evidence="6">
    <location>
        <begin position="478"/>
        <end position="495"/>
    </location>
</feature>
<accession>A0A9X2W4W7</accession>